<dbReference type="EMBL" id="OB796207">
    <property type="protein sequence ID" value="CAD7433198.1"/>
    <property type="molecule type" value="Genomic_DNA"/>
</dbReference>
<dbReference type="AlphaFoldDB" id="A0A7R9EHB0"/>
<proteinExistence type="predicted"/>
<dbReference type="PANTHER" id="PTHR31649:SF10">
    <property type="entry name" value="IP19903P-RELATED"/>
    <property type="match status" value="1"/>
</dbReference>
<dbReference type="SMART" id="SM00696">
    <property type="entry name" value="DM9"/>
    <property type="match status" value="2"/>
</dbReference>
<dbReference type="PANTHER" id="PTHR31649">
    <property type="entry name" value="AGAP009604-PA"/>
    <property type="match status" value="1"/>
</dbReference>
<dbReference type="Pfam" id="PF11901">
    <property type="entry name" value="DM9"/>
    <property type="match status" value="1"/>
</dbReference>
<organism evidence="1">
    <name type="scientific">Timema monikensis</name>
    <dbReference type="NCBI Taxonomy" id="170555"/>
    <lineage>
        <taxon>Eukaryota</taxon>
        <taxon>Metazoa</taxon>
        <taxon>Ecdysozoa</taxon>
        <taxon>Arthropoda</taxon>
        <taxon>Hexapoda</taxon>
        <taxon>Insecta</taxon>
        <taxon>Pterygota</taxon>
        <taxon>Neoptera</taxon>
        <taxon>Polyneoptera</taxon>
        <taxon>Phasmatodea</taxon>
        <taxon>Timematodea</taxon>
        <taxon>Timematoidea</taxon>
        <taxon>Timematidae</taxon>
        <taxon>Timema</taxon>
    </lineage>
</organism>
<reference evidence="1" key="1">
    <citation type="submission" date="2020-11" db="EMBL/GenBank/DDBJ databases">
        <authorList>
            <person name="Tran Van P."/>
        </authorList>
    </citation>
    <scope>NUCLEOTIDE SEQUENCE</scope>
</reference>
<dbReference type="InterPro" id="IPR006616">
    <property type="entry name" value="DM9_repeat"/>
</dbReference>
<name>A0A7R9EHB0_9NEOP</name>
<protein>
    <submittedName>
        <fullName evidence="1">Uncharacterized protein</fullName>
    </submittedName>
</protein>
<evidence type="ECO:0000313" key="1">
    <source>
        <dbReference type="EMBL" id="CAD7433198.1"/>
    </source>
</evidence>
<accession>A0A7R9EHB0</accession>
<gene>
    <name evidence="1" type="ORF">TMSB3V08_LOCUS9880</name>
</gene>
<sequence>MVERMQRGEDIGTGCGRGSGGGWDWERSGLGRVLDRKGRTRCHRFWKGGLGRCLDLRWSGLTDRTLAKDCTSGFRGGMGAEYSGELVMDDSENMKCGAAQAVEIYGSVPVDAVRAGRDKDGSTIFLGRSFYNGDFLPAKVIPSRASAFVCWGGQEVAVEQYEVICSSQVAWEFATNGEVPEGAIAIGSTQDGEKLYAGRVMHDGTQTPGKIQPSHESCYIPYCGEEIAFKEYEVLVLK</sequence>